<proteinExistence type="predicted"/>
<dbReference type="EMBL" id="UGJF01000002">
    <property type="protein sequence ID" value="STQ88966.1"/>
    <property type="molecule type" value="Genomic_DNA"/>
</dbReference>
<dbReference type="RefSeq" id="WP_065826562.1">
    <property type="nucleotide sequence ID" value="NZ_MAPE01000012.1"/>
</dbReference>
<dbReference type="AlphaFoldDB" id="A0A377Q116"/>
<protein>
    <submittedName>
        <fullName evidence="1">Uncharacterized protein</fullName>
    </submittedName>
</protein>
<sequence>MSANFILKRGNEQLAITNSHEPLIVSLLFKGWKNKEDFLFPGDYSLMECSFVGAKNNIESFCFSNPKTISAEDFEKVSKNAILFELKGGHWFVQDENERLLSKKLLEDGLAEVFGIEFYEMVQQDVINYEEQFVCHNRI</sequence>
<organism evidence="1 2">
    <name type="scientific">Helicobacter pullorum</name>
    <dbReference type="NCBI Taxonomy" id="35818"/>
    <lineage>
        <taxon>Bacteria</taxon>
        <taxon>Pseudomonadati</taxon>
        <taxon>Campylobacterota</taxon>
        <taxon>Epsilonproteobacteria</taxon>
        <taxon>Campylobacterales</taxon>
        <taxon>Helicobacteraceae</taxon>
        <taxon>Helicobacter</taxon>
    </lineage>
</organism>
<dbReference type="Proteomes" id="UP000255269">
    <property type="component" value="Unassembled WGS sequence"/>
</dbReference>
<evidence type="ECO:0000313" key="2">
    <source>
        <dbReference type="Proteomes" id="UP000255269"/>
    </source>
</evidence>
<evidence type="ECO:0000313" key="1">
    <source>
        <dbReference type="EMBL" id="STQ88966.1"/>
    </source>
</evidence>
<reference evidence="1 2" key="1">
    <citation type="submission" date="2018-06" db="EMBL/GenBank/DDBJ databases">
        <authorList>
            <consortium name="Pathogen Informatics"/>
            <person name="Doyle S."/>
        </authorList>
    </citation>
    <scope>NUCLEOTIDE SEQUENCE [LARGE SCALE GENOMIC DNA]</scope>
    <source>
        <strain evidence="1 2">NCTC13156</strain>
    </source>
</reference>
<name>A0A377Q116_9HELI</name>
<gene>
    <name evidence="1" type="ORF">NCTC13156_01773</name>
</gene>
<accession>A0A377Q116</accession>